<evidence type="ECO:0000259" key="2">
    <source>
        <dbReference type="Pfam" id="PF18626"/>
    </source>
</evidence>
<gene>
    <name evidence="3" type="ORF">H9654_05600</name>
</gene>
<protein>
    <recommendedName>
        <fullName evidence="2">Protein glutaminase domain-containing protein</fullName>
    </recommendedName>
</protein>
<comment type="caution">
    <text evidence="3">The sequence shown here is derived from an EMBL/GenBank/DDBJ whole genome shotgun (WGS) entry which is preliminary data.</text>
</comment>
<evidence type="ECO:0000256" key="1">
    <source>
        <dbReference type="SAM" id="SignalP"/>
    </source>
</evidence>
<reference evidence="3 4" key="1">
    <citation type="submission" date="2020-08" db="EMBL/GenBank/DDBJ databases">
        <title>A Genomic Blueprint of the Chicken Gut Microbiome.</title>
        <authorList>
            <person name="Gilroy R."/>
            <person name="Ravi A."/>
            <person name="Getino M."/>
            <person name="Pursley I."/>
            <person name="Horton D.L."/>
            <person name="Alikhan N.-F."/>
            <person name="Baker D."/>
            <person name="Gharbi K."/>
            <person name="Hall N."/>
            <person name="Watson M."/>
            <person name="Adriaenssens E.M."/>
            <person name="Foster-Nyarko E."/>
            <person name="Jarju S."/>
            <person name="Secka A."/>
            <person name="Antonio M."/>
            <person name="Oren A."/>
            <person name="Chaudhuri R."/>
            <person name="La Ragione R.M."/>
            <person name="Hildebrand F."/>
            <person name="Pallen M.J."/>
        </authorList>
    </citation>
    <scope>NUCLEOTIDE SEQUENCE [LARGE SCALE GENOMIC DNA]</scope>
    <source>
        <strain evidence="3 4">Sa5BUN4</strain>
    </source>
</reference>
<dbReference type="AlphaFoldDB" id="A0A8X8K271"/>
<dbReference type="Gene3D" id="3.10.620.30">
    <property type="match status" value="1"/>
</dbReference>
<dbReference type="RefSeq" id="WP_191769685.1">
    <property type="nucleotide sequence ID" value="NZ_JACSQS010000004.1"/>
</dbReference>
<keyword evidence="4" id="KW-1185">Reference proteome</keyword>
<accession>A0A8X8K271</accession>
<evidence type="ECO:0000313" key="4">
    <source>
        <dbReference type="Proteomes" id="UP000636938"/>
    </source>
</evidence>
<feature type="chain" id="PRO_5036463780" description="Protein glutaminase domain-containing protein" evidence="1">
    <location>
        <begin position="29"/>
        <end position="250"/>
    </location>
</feature>
<proteinExistence type="predicted"/>
<dbReference type="Proteomes" id="UP000636938">
    <property type="component" value="Unassembled WGS sequence"/>
</dbReference>
<feature type="domain" description="Protein glutaminase" evidence="2">
    <location>
        <begin position="90"/>
        <end position="177"/>
    </location>
</feature>
<dbReference type="EMBL" id="JACSQS010000004">
    <property type="protein sequence ID" value="MBD7953680.1"/>
    <property type="molecule type" value="Genomic_DNA"/>
</dbReference>
<feature type="signal peptide" evidence="1">
    <location>
        <begin position="1"/>
        <end position="28"/>
    </location>
</feature>
<name>A0A8X8K271_9GAMM</name>
<sequence length="250" mass="27706">MRSAPTKQHLLKALGSMLLLTVTTISVAQPPSVNAPPSAAATAVRADAAGIAYMGAMVRPWHGSDIATFNDTVFATSRDHFLPWQHEDGTTYMRKIPWRYFVNGCYVRAELFNRHLQEKLLEEPLQKLFILQDHPEDSTEEFIEFHVTPIARVGKDVLVLDPSLSPATPLPLDAYLDTLATAAPNQPGSRARMRIAVCSADTFYDSHPCAGATPYPDKHLALLARGFLNAEWNSEIEQGRDPLETLVNDR</sequence>
<evidence type="ECO:0000313" key="3">
    <source>
        <dbReference type="EMBL" id="MBD7953680.1"/>
    </source>
</evidence>
<keyword evidence="1" id="KW-0732">Signal</keyword>
<organism evidence="3 4">
    <name type="scientific">Stenotrophomonas lacuserhaii</name>
    <dbReference type="NCBI Taxonomy" id="2760084"/>
    <lineage>
        <taxon>Bacteria</taxon>
        <taxon>Pseudomonadati</taxon>
        <taxon>Pseudomonadota</taxon>
        <taxon>Gammaproteobacteria</taxon>
        <taxon>Lysobacterales</taxon>
        <taxon>Lysobacteraceae</taxon>
        <taxon>Stenotrophomonas</taxon>
    </lineage>
</organism>
<dbReference type="Pfam" id="PF18626">
    <property type="entry name" value="Gln_deamidase_2"/>
    <property type="match status" value="1"/>
</dbReference>
<dbReference type="InterPro" id="IPR041325">
    <property type="entry name" value="Gln_deamidase_2"/>
</dbReference>